<proteinExistence type="predicted"/>
<dbReference type="Proteomes" id="UP001596104">
    <property type="component" value="Unassembled WGS sequence"/>
</dbReference>
<gene>
    <name evidence="2" type="ORF">ACFPPC_17930</name>
</gene>
<protein>
    <submittedName>
        <fullName evidence="2">Uncharacterized protein</fullName>
    </submittedName>
</protein>
<reference evidence="3" key="1">
    <citation type="journal article" date="2019" name="Int. J. Syst. Evol. Microbiol.">
        <title>The Global Catalogue of Microorganisms (GCM) 10K type strain sequencing project: providing services to taxonomists for standard genome sequencing and annotation.</title>
        <authorList>
            <consortium name="The Broad Institute Genomics Platform"/>
            <consortium name="The Broad Institute Genome Sequencing Center for Infectious Disease"/>
            <person name="Wu L."/>
            <person name="Ma J."/>
        </authorList>
    </citation>
    <scope>NUCLEOTIDE SEQUENCE [LARGE SCALE GENOMIC DNA]</scope>
    <source>
        <strain evidence="3">CGMCC 1.16326</strain>
    </source>
</reference>
<dbReference type="EMBL" id="JBHSLV010000031">
    <property type="protein sequence ID" value="MFC5394521.1"/>
    <property type="molecule type" value="Genomic_DNA"/>
</dbReference>
<organism evidence="2 3">
    <name type="scientific">Bosea vestrisii</name>
    <dbReference type="NCBI Taxonomy" id="151416"/>
    <lineage>
        <taxon>Bacteria</taxon>
        <taxon>Pseudomonadati</taxon>
        <taxon>Pseudomonadota</taxon>
        <taxon>Alphaproteobacteria</taxon>
        <taxon>Hyphomicrobiales</taxon>
        <taxon>Boseaceae</taxon>
        <taxon>Bosea</taxon>
    </lineage>
</organism>
<keyword evidence="3" id="KW-1185">Reference proteome</keyword>
<feature type="region of interest" description="Disordered" evidence="1">
    <location>
        <begin position="1"/>
        <end position="24"/>
    </location>
</feature>
<comment type="caution">
    <text evidence="2">The sequence shown here is derived from an EMBL/GenBank/DDBJ whole genome shotgun (WGS) entry which is preliminary data.</text>
</comment>
<evidence type="ECO:0000313" key="2">
    <source>
        <dbReference type="EMBL" id="MFC5394521.1"/>
    </source>
</evidence>
<evidence type="ECO:0000313" key="3">
    <source>
        <dbReference type="Proteomes" id="UP001596104"/>
    </source>
</evidence>
<name>A0ABW0HBH3_9HYPH</name>
<sequence length="91" mass="9441">MTSPLTHPATKAAERRRAAAARARASRARAARSAAVNAAIVEALAAALARVTPGMPAATLIRDVGEGALERLIEAGIDKPRSTLGERFGLR</sequence>
<evidence type="ECO:0000256" key="1">
    <source>
        <dbReference type="SAM" id="MobiDB-lite"/>
    </source>
</evidence>
<accession>A0ABW0HBH3</accession>
<dbReference type="RefSeq" id="WP_377009880.1">
    <property type="nucleotide sequence ID" value="NZ_JBHSLV010000031.1"/>
</dbReference>